<accession>E2N9C7</accession>
<keyword evidence="3" id="KW-0732">Signal</keyword>
<feature type="domain" description="SusD-like N-terminal" evidence="7">
    <location>
        <begin position="39"/>
        <end position="237"/>
    </location>
</feature>
<evidence type="ECO:0000256" key="4">
    <source>
        <dbReference type="ARBA" id="ARBA00023136"/>
    </source>
</evidence>
<dbReference type="InterPro" id="IPR033985">
    <property type="entry name" value="SusD-like_N"/>
</dbReference>
<dbReference type="HOGENOM" id="CLU_015553_0_1_10"/>
<keyword evidence="4" id="KW-0472">Membrane</keyword>
<sequence length="690" mass="78789">MRFKFNFLNLTAMKVNIKSYIKRVLPLFIVGAALTACEDFLDKQPPSYIVPEDYYRSEDQILASANKFYTDLLPSHGGNYGTFQSDVHTDNQAGRSGDSKYAIGQWKVGMDNGNWSWSAVRNINYQLGTILDRYGKGEISGADKNIRHYIGEHYFFRAFRYFAMLRMWGDLPIVKEVFPDDEAILVAACKRMPRNEVARFILEDLDTAIDYMSDNFESRHTRISKDVAILMKSRVALFEGSWLTNFKGTPFVPNGEGWPGKAKEYNAGYQYPTGSIENEAKFFFEEAAKAAEIIAEKYKGDLVQNTGEIPQSATDPVNPYFKLFGNIDMSGFKEVLLWREYSRALGIQNAVETAVNRGNYAVGVTRSMVEGFLMEDGKPIYARHTGYEYGDETLSAVRTNRDPRLKIFLKEPGQINVFINMDDRIGDMFVEVEPKPDITNGADDYLYTTGYTLRKGGTFDKALAGNHKGYTASIVFRATEAFLNYIEAQYMLTGSISSGKILEYWKLIREKAGFEGAAIDPQTTIAATEISKEKLDWGAYTAGQLLSDAVLYNIRRERRCELMAEGLRWMDLIRWRSLDQLKTENYHIEGFHLWNTPMQNWYNFTATDYNGSSSSKVSSPELSEYLRPYQKNMTSGNLYRDGYTWSMAHYLQPMPIRQFLLTSSDYSSIELSPLYQNPYWPTTADMPAEK</sequence>
<dbReference type="Gene3D" id="1.25.40.390">
    <property type="match status" value="1"/>
</dbReference>
<dbReference type="InterPro" id="IPR012944">
    <property type="entry name" value="SusD_RagB_dom"/>
</dbReference>
<evidence type="ECO:0000256" key="5">
    <source>
        <dbReference type="ARBA" id="ARBA00023237"/>
    </source>
</evidence>
<evidence type="ECO:0000259" key="7">
    <source>
        <dbReference type="Pfam" id="PF14322"/>
    </source>
</evidence>
<dbReference type="Pfam" id="PF07980">
    <property type="entry name" value="SusD_RagB"/>
    <property type="match status" value="1"/>
</dbReference>
<comment type="caution">
    <text evidence="8">The sequence shown here is derived from an EMBL/GenBank/DDBJ whole genome shotgun (WGS) entry which is preliminary data.</text>
</comment>
<evidence type="ECO:0000313" key="8">
    <source>
        <dbReference type="EMBL" id="EEF91480.1"/>
    </source>
</evidence>
<dbReference type="Proteomes" id="UP000003711">
    <property type="component" value="Unassembled WGS sequence"/>
</dbReference>
<reference evidence="8 9" key="1">
    <citation type="submission" date="2008-12" db="EMBL/GenBank/DDBJ databases">
        <authorList>
            <person name="Fulton L."/>
            <person name="Clifton S."/>
            <person name="Fulton B."/>
            <person name="Xu J."/>
            <person name="Minx P."/>
            <person name="Pepin K.H."/>
            <person name="Johnson M."/>
            <person name="Bhonagiri V."/>
            <person name="Nash W.E."/>
            <person name="Mardis E.R."/>
            <person name="Wilson R.K."/>
        </authorList>
    </citation>
    <scope>NUCLEOTIDE SEQUENCE [LARGE SCALE GENOMIC DNA]</scope>
    <source>
        <strain evidence="8 9">DSM 14838</strain>
    </source>
</reference>
<protein>
    <submittedName>
        <fullName evidence="8">SusD family protein</fullName>
    </submittedName>
</protein>
<dbReference type="EMBL" id="ACCH01000080">
    <property type="protein sequence ID" value="EEF91480.1"/>
    <property type="molecule type" value="Genomic_DNA"/>
</dbReference>
<evidence type="ECO:0000256" key="1">
    <source>
        <dbReference type="ARBA" id="ARBA00004442"/>
    </source>
</evidence>
<dbReference type="SUPFAM" id="SSF48452">
    <property type="entry name" value="TPR-like"/>
    <property type="match status" value="1"/>
</dbReference>
<dbReference type="InterPro" id="IPR011990">
    <property type="entry name" value="TPR-like_helical_dom_sf"/>
</dbReference>
<keyword evidence="5" id="KW-0998">Cell outer membrane</keyword>
<comment type="similarity">
    <text evidence="2">Belongs to the SusD family.</text>
</comment>
<dbReference type="AlphaFoldDB" id="E2N9C7"/>
<reference evidence="8 9" key="2">
    <citation type="submission" date="2009-01" db="EMBL/GenBank/DDBJ databases">
        <title>Draft genome sequence of Bacteroides cellulosilyticus (DSM 14838).</title>
        <authorList>
            <person name="Sudarsanam P."/>
            <person name="Ley R."/>
            <person name="Guruge J."/>
            <person name="Turnbaugh P.J."/>
            <person name="Mahowald M."/>
            <person name="Liep D."/>
            <person name="Gordon J."/>
        </authorList>
    </citation>
    <scope>NUCLEOTIDE SEQUENCE [LARGE SCALE GENOMIC DNA]</scope>
    <source>
        <strain evidence="8 9">DSM 14838</strain>
    </source>
</reference>
<dbReference type="GO" id="GO:0009279">
    <property type="term" value="C:cell outer membrane"/>
    <property type="evidence" value="ECO:0007669"/>
    <property type="project" value="UniProtKB-SubCell"/>
</dbReference>
<proteinExistence type="inferred from homology"/>
<comment type="subcellular location">
    <subcellularLocation>
        <location evidence="1">Cell outer membrane</location>
    </subcellularLocation>
</comment>
<feature type="domain" description="RagB/SusD" evidence="6">
    <location>
        <begin position="352"/>
        <end position="637"/>
    </location>
</feature>
<evidence type="ECO:0000256" key="2">
    <source>
        <dbReference type="ARBA" id="ARBA00006275"/>
    </source>
</evidence>
<gene>
    <name evidence="8" type="ORF">BACCELL_00872</name>
</gene>
<evidence type="ECO:0000256" key="3">
    <source>
        <dbReference type="ARBA" id="ARBA00022729"/>
    </source>
</evidence>
<evidence type="ECO:0000313" key="9">
    <source>
        <dbReference type="Proteomes" id="UP000003711"/>
    </source>
</evidence>
<name>E2N9C7_9BACE</name>
<evidence type="ECO:0000259" key="6">
    <source>
        <dbReference type="Pfam" id="PF07980"/>
    </source>
</evidence>
<dbReference type="Pfam" id="PF14322">
    <property type="entry name" value="SusD-like_3"/>
    <property type="match status" value="1"/>
</dbReference>
<organism evidence="8 9">
    <name type="scientific">Bacteroides cellulosilyticus DSM 14838</name>
    <dbReference type="NCBI Taxonomy" id="537012"/>
    <lineage>
        <taxon>Bacteria</taxon>
        <taxon>Pseudomonadati</taxon>
        <taxon>Bacteroidota</taxon>
        <taxon>Bacteroidia</taxon>
        <taxon>Bacteroidales</taxon>
        <taxon>Bacteroidaceae</taxon>
        <taxon>Bacteroides</taxon>
    </lineage>
</organism>